<accession>A0A0F9ETR6</accession>
<name>A0A0F9ETR6_9ZZZZ</name>
<feature type="coiled-coil region" evidence="1">
    <location>
        <begin position="33"/>
        <end position="60"/>
    </location>
</feature>
<reference evidence="2" key="1">
    <citation type="journal article" date="2015" name="Nature">
        <title>Complex archaea that bridge the gap between prokaryotes and eukaryotes.</title>
        <authorList>
            <person name="Spang A."/>
            <person name="Saw J.H."/>
            <person name="Jorgensen S.L."/>
            <person name="Zaremba-Niedzwiedzka K."/>
            <person name="Martijn J."/>
            <person name="Lind A.E."/>
            <person name="van Eijk R."/>
            <person name="Schleper C."/>
            <person name="Guy L."/>
            <person name="Ettema T.J."/>
        </authorList>
    </citation>
    <scope>NUCLEOTIDE SEQUENCE</scope>
</reference>
<sequence>MLNEIPCIIMASNFDVDSRGQSIEIILTGEQKVEVLQIKLNEAIRHIQALEAKLLNDEEINNKWFE</sequence>
<dbReference type="AlphaFoldDB" id="A0A0F9ETR6"/>
<evidence type="ECO:0000313" key="2">
    <source>
        <dbReference type="EMBL" id="KKL77409.1"/>
    </source>
</evidence>
<organism evidence="2">
    <name type="scientific">marine sediment metagenome</name>
    <dbReference type="NCBI Taxonomy" id="412755"/>
    <lineage>
        <taxon>unclassified sequences</taxon>
        <taxon>metagenomes</taxon>
        <taxon>ecological metagenomes</taxon>
    </lineage>
</organism>
<proteinExistence type="predicted"/>
<evidence type="ECO:0000256" key="1">
    <source>
        <dbReference type="SAM" id="Coils"/>
    </source>
</evidence>
<protein>
    <submittedName>
        <fullName evidence="2">Uncharacterized protein</fullName>
    </submittedName>
</protein>
<comment type="caution">
    <text evidence="2">The sequence shown here is derived from an EMBL/GenBank/DDBJ whole genome shotgun (WGS) entry which is preliminary data.</text>
</comment>
<dbReference type="EMBL" id="LAZR01023757">
    <property type="protein sequence ID" value="KKL77409.1"/>
    <property type="molecule type" value="Genomic_DNA"/>
</dbReference>
<gene>
    <name evidence="2" type="ORF">LCGC14_2035190</name>
</gene>
<keyword evidence="1" id="KW-0175">Coiled coil</keyword>